<dbReference type="OrthoDB" id="1918685at2759"/>
<comment type="caution">
    <text evidence="5">The sequence shown here is derived from an EMBL/GenBank/DDBJ whole genome shotgun (WGS) entry which is preliminary data.</text>
</comment>
<organism evidence="5 6">
    <name type="scientific">Alternaria arborescens</name>
    <dbReference type="NCBI Taxonomy" id="156630"/>
    <lineage>
        <taxon>Eukaryota</taxon>
        <taxon>Fungi</taxon>
        <taxon>Dikarya</taxon>
        <taxon>Ascomycota</taxon>
        <taxon>Pezizomycotina</taxon>
        <taxon>Dothideomycetes</taxon>
        <taxon>Pleosporomycetidae</taxon>
        <taxon>Pleosporales</taxon>
        <taxon>Pleosporineae</taxon>
        <taxon>Pleosporaceae</taxon>
        <taxon>Alternaria</taxon>
        <taxon>Alternaria sect. Alternaria</taxon>
    </lineage>
</organism>
<keyword evidence="2" id="KW-0863">Zinc-finger</keyword>
<evidence type="ECO:0000313" key="6">
    <source>
        <dbReference type="Proteomes" id="UP000293823"/>
    </source>
</evidence>
<evidence type="ECO:0000256" key="3">
    <source>
        <dbReference type="SAM" id="MobiDB-lite"/>
    </source>
</evidence>
<feature type="zinc finger region" description="C3H1-type" evidence="2">
    <location>
        <begin position="568"/>
        <end position="596"/>
    </location>
</feature>
<accession>A0A4Q4QGQ6</accession>
<feature type="compositionally biased region" description="Pro residues" evidence="3">
    <location>
        <begin position="652"/>
        <end position="662"/>
    </location>
</feature>
<feature type="region of interest" description="Disordered" evidence="3">
    <location>
        <begin position="624"/>
        <end position="664"/>
    </location>
</feature>
<feature type="domain" description="C3H1-type" evidence="4">
    <location>
        <begin position="498"/>
        <end position="528"/>
    </location>
</feature>
<feature type="compositionally biased region" description="Low complexity" evidence="3">
    <location>
        <begin position="642"/>
        <end position="651"/>
    </location>
</feature>
<feature type="domain" description="C3H1-type" evidence="4">
    <location>
        <begin position="568"/>
        <end position="596"/>
    </location>
</feature>
<dbReference type="Gene3D" id="2.40.50.40">
    <property type="match status" value="1"/>
</dbReference>
<proteinExistence type="predicted"/>
<dbReference type="AlphaFoldDB" id="A0A4Q4QGQ6"/>
<feature type="zinc finger region" description="C3H1-type" evidence="2">
    <location>
        <begin position="498"/>
        <end position="528"/>
    </location>
</feature>
<evidence type="ECO:0000259" key="4">
    <source>
        <dbReference type="PROSITE" id="PS50103"/>
    </source>
</evidence>
<feature type="compositionally biased region" description="Polar residues" evidence="3">
    <location>
        <begin position="200"/>
        <end position="216"/>
    </location>
</feature>
<feature type="region of interest" description="Disordered" evidence="3">
    <location>
        <begin position="155"/>
        <end position="359"/>
    </location>
</feature>
<comment type="subunit">
    <text evidence="1">Component of the NuA4 histone acetyltransferase complex.</text>
</comment>
<keyword evidence="2" id="KW-0479">Metal-binding</keyword>
<dbReference type="SUPFAM" id="SSF54160">
    <property type="entry name" value="Chromo domain-like"/>
    <property type="match status" value="1"/>
</dbReference>
<dbReference type="InterPro" id="IPR000571">
    <property type="entry name" value="Znf_CCCH"/>
</dbReference>
<dbReference type="EMBL" id="PEJP01000060">
    <property type="protein sequence ID" value="RYO41549.1"/>
    <property type="molecule type" value="Genomic_DNA"/>
</dbReference>
<evidence type="ECO:0000313" key="5">
    <source>
        <dbReference type="EMBL" id="RYO41549.1"/>
    </source>
</evidence>
<dbReference type="Proteomes" id="UP000293823">
    <property type="component" value="Unassembled WGS sequence"/>
</dbReference>
<feature type="compositionally biased region" description="Polar residues" evidence="3">
    <location>
        <begin position="223"/>
        <end position="250"/>
    </location>
</feature>
<evidence type="ECO:0000256" key="2">
    <source>
        <dbReference type="PROSITE-ProRule" id="PRU00723"/>
    </source>
</evidence>
<feature type="compositionally biased region" description="Low complexity" evidence="3">
    <location>
        <begin position="309"/>
        <end position="322"/>
    </location>
</feature>
<feature type="compositionally biased region" description="Low complexity" evidence="3">
    <location>
        <begin position="331"/>
        <end position="341"/>
    </location>
</feature>
<reference evidence="6" key="1">
    <citation type="journal article" date="2019" name="bioRxiv">
        <title>Genomics, evolutionary history and diagnostics of the Alternaria alternata species group including apple and Asian pear pathotypes.</title>
        <authorList>
            <person name="Armitage A.D."/>
            <person name="Cockerton H.M."/>
            <person name="Sreenivasaprasad S."/>
            <person name="Woodhall J.W."/>
            <person name="Lane C.R."/>
            <person name="Harrison R.J."/>
            <person name="Clarkson J.P."/>
        </authorList>
    </citation>
    <scope>NUCLEOTIDE SEQUENCE [LARGE SCALE GENOMIC DNA]</scope>
    <source>
        <strain evidence="6">RGR 97.0016</strain>
    </source>
</reference>
<name>A0A4Q4QGQ6_9PLEO</name>
<feature type="compositionally biased region" description="Polar residues" evidence="3">
    <location>
        <begin position="155"/>
        <end position="166"/>
    </location>
</feature>
<dbReference type="SMART" id="SM00356">
    <property type="entry name" value="ZnF_C3H1"/>
    <property type="match status" value="3"/>
</dbReference>
<dbReference type="GO" id="GO:0008270">
    <property type="term" value="F:zinc ion binding"/>
    <property type="evidence" value="ECO:0007669"/>
    <property type="project" value="UniProtKB-KW"/>
</dbReference>
<sequence length="1048" mass="117961">MSLHPDEDELEEEYDVECILAEKWQDAWDVHPFGAATKYLTKWENYPLEECKYSTIAPQNSIAPLKNRTKPCTVPFQTSIHRITSLPDEPTTTTALELWNEKKASMKKVDFKKLCEDNIAKYEAALNGQQEVSPLEATLAEREAADSSQLNHLFAGSSATENSGLSVRQPPKARKPPIVQSESSSSEGELTDDSLMAKMATTSENTRHTSMGVESSNTERRPIQNSAQSLRTSLKRATTTPNPKSVTKSSLARPAKSQEPRRSSLPQADSGFRDRQTTTVSTQRKKSNNGKPTTAEAGSASAAHDTLQSSSTSSGAAKRSVSLATQPSALKTTTSSGKSSGIRIVNEPKPQPRQATALPKKTHFQTLRRHHEVDMRSRREGTPDVAALNFVNAPPDLIVPKLPAPHHDPYARRDPIHRRIIAEEPQNDESPWQESADGNIPLAPWEIDKVPQVCYQWRLSQNCTKSARECRFMHRHKDEKGREYSIADMQGRIPGKYRKPPLTCPFWLNGQKGCRKSAEGCLFAHQNTGWINHSDPSMGDVRIDPDQQPKLGSIEDQLEEKRTTRSLNPNQLTCWYWNRGDCRNTEQECAYQHRETGIVANAPHEGHQTSDTIPDMDDNMDIDDTVQPPTTNEATRIPSPIPSGQPQQFSFQPPPPPPPPPITNEVKIKCEQLRTVGESVCALDFEDMFASNGGEEAANLLESRAFLMYHPEDHFEELEIITRWLLLHHVQVASTSYQGAWAVFKQQILQGGSGIIIVHPDVEYFTAFPGFGEVLRQNVRLWSVGLQPSLDYDHALTNGLPVLQYERIEIFPLGGFVYITEEVFETKPQLALEIVKLFFAKIVSLRGHAGPLAPWQEVDDASLLWRLCVRPELMEYLFQRCEDHAMDVNTGDVDMQSCAKLYSLLAETNYIEQDDPVVPLSAVTDKYPILSERRAIAECEPVDYFNTVARSKEAANLNMIRYYAGLQVDMRRDYRHFYVVHTEPKAKYVQEWKQEIQTIADVITPEQCINEMRKDGQDSMFDFYERFMADNESSKGVVKDGDATKRAG</sequence>
<gene>
    <name evidence="5" type="ORF">AA0113_g10964</name>
</gene>
<dbReference type="InterPro" id="IPR016197">
    <property type="entry name" value="Chromo-like_dom_sf"/>
</dbReference>
<protein>
    <recommendedName>
        <fullName evidence="4">C3H1-type domain-containing protein</fullName>
    </recommendedName>
</protein>
<keyword evidence="2" id="KW-0862">Zinc</keyword>
<evidence type="ECO:0000256" key="1">
    <source>
        <dbReference type="ARBA" id="ARBA00011353"/>
    </source>
</evidence>
<dbReference type="Gene3D" id="3.30.1370.210">
    <property type="match status" value="1"/>
</dbReference>
<keyword evidence="6" id="KW-1185">Reference proteome</keyword>
<dbReference type="PROSITE" id="PS50103">
    <property type="entry name" value="ZF_C3H1"/>
    <property type="match status" value="2"/>
</dbReference>